<dbReference type="Pfam" id="PF26639">
    <property type="entry name" value="Het-6_barrel"/>
    <property type="match status" value="1"/>
</dbReference>
<dbReference type="STRING" id="1149755.A0A2J6RES2"/>
<dbReference type="PANTHER" id="PTHR24148:SF73">
    <property type="entry name" value="HET DOMAIN PROTEIN (AFU_ORTHOLOGUE AFUA_8G01020)"/>
    <property type="match status" value="1"/>
</dbReference>
<accession>A0A2J6RES2</accession>
<sequence length="785" mass="90330">MSFYHPLDYTRNEVRVLTIVDPPPGDTSGLVHCKLENVSLDDLTNDFAQFLDKISLPFNEVATRSWLEKTLQRDDKVQPSTGDIELPAWRWKIDNDNDATILEQWGDTLTAMGTDLFRSRSILSKMYLSMESPPRPSPRPREPTVQQKLYLTPRFRWGDFEAISYCWESDIREKKIVVNQAVLEVPKNLEALLQRLRWLPDAKSGMRFWVDALCIDQGNFAEKNHQVQLMQSIYARAFAVIVWLGEGSLQSDKAIELISSINRFALEDIDHSWDYVKSSGSLWKILANLPWNDLVDFFSRSYWRRLWIIQELALNHNMTLFLCGERQLSRSMILRSSEFYQRNSVLIDGLVSRASGGKVSSSTYGSIWAIIYQVNCLITTKGQGREPSRQPIYIHGYQRRLEGSATDERPSLSVILDLCRKARVTDPRDKIYGILGLLPENIAASITPDYTLSHEQVFYQFARTLLEENDRLEAILSWCRFDASSSMSSWVPDWTKPFTRNHIQWLRRRKVAGVSAAQWSISEDTKYLHCRGFIFDPIHDVSGPLPDALSPLHRVSYHSSYRPSYRAGAPKKSYQNYQLTNVSPNNRYSDSTSVRNVLWRTLRQDHPFRRDITKTCFDIPCEWGSVNPFRYRYPMSSTITSNVSWETFEAFRQANAEFDICGTKFKYFFASNDYFSSLQDNDGMKDPKNAEFLGEMASDMHLIVLALTGRRLAITATGYLGMVPEEALKGDVIAVLYGCNFPVVLRRCGERHLVIGECYVDGVMDGELMEAQSRGEYEEREITLC</sequence>
<dbReference type="AlphaFoldDB" id="A0A2J6RES2"/>
<name>A0A2J6RES2_HYAVF</name>
<feature type="domain" description="Heterokaryon incompatibility" evidence="1">
    <location>
        <begin position="160"/>
        <end position="311"/>
    </location>
</feature>
<keyword evidence="3" id="KW-1185">Reference proteome</keyword>
<reference evidence="2 3" key="1">
    <citation type="submission" date="2016-04" db="EMBL/GenBank/DDBJ databases">
        <title>A degradative enzymes factory behind the ericoid mycorrhizal symbiosis.</title>
        <authorList>
            <consortium name="DOE Joint Genome Institute"/>
            <person name="Martino E."/>
            <person name="Morin E."/>
            <person name="Grelet G."/>
            <person name="Kuo A."/>
            <person name="Kohler A."/>
            <person name="Daghino S."/>
            <person name="Barry K."/>
            <person name="Choi C."/>
            <person name="Cichocki N."/>
            <person name="Clum A."/>
            <person name="Copeland A."/>
            <person name="Hainaut M."/>
            <person name="Haridas S."/>
            <person name="Labutti K."/>
            <person name="Lindquist E."/>
            <person name="Lipzen A."/>
            <person name="Khouja H.-R."/>
            <person name="Murat C."/>
            <person name="Ohm R."/>
            <person name="Olson A."/>
            <person name="Spatafora J."/>
            <person name="Veneault-Fourrey C."/>
            <person name="Henrissat B."/>
            <person name="Grigoriev I."/>
            <person name="Martin F."/>
            <person name="Perotto S."/>
        </authorList>
    </citation>
    <scope>NUCLEOTIDE SEQUENCE [LARGE SCALE GENOMIC DNA]</scope>
    <source>
        <strain evidence="2 3">F</strain>
    </source>
</reference>
<evidence type="ECO:0000313" key="2">
    <source>
        <dbReference type="EMBL" id="PMD37005.1"/>
    </source>
</evidence>
<dbReference type="InterPro" id="IPR010730">
    <property type="entry name" value="HET"/>
</dbReference>
<dbReference type="PANTHER" id="PTHR24148">
    <property type="entry name" value="ANKYRIN REPEAT DOMAIN-CONTAINING PROTEIN 39 HOMOLOG-RELATED"/>
    <property type="match status" value="1"/>
</dbReference>
<dbReference type="OrthoDB" id="265717at2759"/>
<dbReference type="Proteomes" id="UP000235786">
    <property type="component" value="Unassembled WGS sequence"/>
</dbReference>
<protein>
    <submittedName>
        <fullName evidence="2">HET-domain-containing protein</fullName>
    </submittedName>
</protein>
<gene>
    <name evidence="2" type="ORF">L207DRAFT_465049</name>
</gene>
<proteinExistence type="predicted"/>
<dbReference type="InterPro" id="IPR052895">
    <property type="entry name" value="HetReg/Transcr_Mod"/>
</dbReference>
<dbReference type="Pfam" id="PF06985">
    <property type="entry name" value="HET"/>
    <property type="match status" value="1"/>
</dbReference>
<organism evidence="2 3">
    <name type="scientific">Hyaloscypha variabilis (strain UAMH 11265 / GT02V1 / F)</name>
    <name type="common">Meliniomyces variabilis</name>
    <dbReference type="NCBI Taxonomy" id="1149755"/>
    <lineage>
        <taxon>Eukaryota</taxon>
        <taxon>Fungi</taxon>
        <taxon>Dikarya</taxon>
        <taxon>Ascomycota</taxon>
        <taxon>Pezizomycotina</taxon>
        <taxon>Leotiomycetes</taxon>
        <taxon>Helotiales</taxon>
        <taxon>Hyaloscyphaceae</taxon>
        <taxon>Hyaloscypha</taxon>
        <taxon>Hyaloscypha variabilis</taxon>
    </lineage>
</organism>
<evidence type="ECO:0000259" key="1">
    <source>
        <dbReference type="Pfam" id="PF06985"/>
    </source>
</evidence>
<evidence type="ECO:0000313" key="3">
    <source>
        <dbReference type="Proteomes" id="UP000235786"/>
    </source>
</evidence>
<dbReference type="EMBL" id="KZ613950">
    <property type="protein sequence ID" value="PMD37005.1"/>
    <property type="molecule type" value="Genomic_DNA"/>
</dbReference>